<evidence type="ECO:0000313" key="4">
    <source>
        <dbReference type="EMBL" id="PIY68799.1"/>
    </source>
</evidence>
<comment type="caution">
    <text evidence="4">The sequence shown here is derived from an EMBL/GenBank/DDBJ whole genome shotgun (WGS) entry which is preliminary data.</text>
</comment>
<dbReference type="SUPFAM" id="SSF53659">
    <property type="entry name" value="Isocitrate/Isopropylmalate dehydrogenase-like"/>
    <property type="match status" value="1"/>
</dbReference>
<evidence type="ECO:0000259" key="3">
    <source>
        <dbReference type="SMART" id="SM01329"/>
    </source>
</evidence>
<dbReference type="PANTHER" id="PTHR11835">
    <property type="entry name" value="DECARBOXYLATING DEHYDROGENASES-ISOCITRATE, ISOPROPYLMALATE, TARTRATE"/>
    <property type="match status" value="1"/>
</dbReference>
<dbReference type="Proteomes" id="UP000230108">
    <property type="component" value="Unassembled WGS sequence"/>
</dbReference>
<feature type="non-terminal residue" evidence="4">
    <location>
        <position position="1"/>
    </location>
</feature>
<evidence type="ECO:0000256" key="2">
    <source>
        <dbReference type="ARBA" id="ARBA00023002"/>
    </source>
</evidence>
<comment type="similarity">
    <text evidence="1">Belongs to the isocitrate and isopropylmalate dehydrogenases family.</text>
</comment>
<dbReference type="GO" id="GO:0006099">
    <property type="term" value="P:tricarboxylic acid cycle"/>
    <property type="evidence" value="ECO:0007669"/>
    <property type="project" value="TreeGrafter"/>
</dbReference>
<sequence>KRIVTFAFDLARKQKRKKVTAVHKANILRITDGLFLKIAKKVAQSYPDIMMEEMLVDSCAMQLIKKTEHFDIIVTTNMFGDILSDEAAGLTGGLGVAASANVGERRGLFEPVHGSAPKYTGKNTANPTASFLSAAMMLDFLGEIKIAKRIRDSIFKTIKLGQTTKDLGGTLKSTEFTNKVINNL</sequence>
<reference evidence="5" key="1">
    <citation type="submission" date="2017-09" db="EMBL/GenBank/DDBJ databases">
        <title>Depth-based differentiation of microbial function through sediment-hosted aquifers and enrichment of novel symbionts in the deep terrestrial subsurface.</title>
        <authorList>
            <person name="Probst A.J."/>
            <person name="Ladd B."/>
            <person name="Jarett J.K."/>
            <person name="Geller-Mcgrath D.E."/>
            <person name="Sieber C.M.K."/>
            <person name="Emerson J.B."/>
            <person name="Anantharaman K."/>
            <person name="Thomas B.C."/>
            <person name="Malmstrom R."/>
            <person name="Stieglmeier M."/>
            <person name="Klingl A."/>
            <person name="Woyke T."/>
            <person name="Ryan C.M."/>
            <person name="Banfield J.F."/>
        </authorList>
    </citation>
    <scope>NUCLEOTIDE SEQUENCE [LARGE SCALE GENOMIC DNA]</scope>
</reference>
<dbReference type="InterPro" id="IPR019818">
    <property type="entry name" value="IsoCit/isopropylmalate_DH_CS"/>
</dbReference>
<dbReference type="EMBL" id="PFLF01000087">
    <property type="protein sequence ID" value="PIY68799.1"/>
    <property type="molecule type" value="Genomic_DNA"/>
</dbReference>
<dbReference type="SMART" id="SM01329">
    <property type="entry name" value="Iso_dh"/>
    <property type="match status" value="1"/>
</dbReference>
<evidence type="ECO:0000313" key="5">
    <source>
        <dbReference type="Proteomes" id="UP000230108"/>
    </source>
</evidence>
<dbReference type="GO" id="GO:0000287">
    <property type="term" value="F:magnesium ion binding"/>
    <property type="evidence" value="ECO:0007669"/>
    <property type="project" value="InterPro"/>
</dbReference>
<dbReference type="EC" id="1.1.1.41" evidence="4"/>
<dbReference type="AlphaFoldDB" id="A0A2M7QC72"/>
<dbReference type="GO" id="GO:0004449">
    <property type="term" value="F:isocitrate dehydrogenase (NAD+) activity"/>
    <property type="evidence" value="ECO:0007669"/>
    <property type="project" value="UniProtKB-EC"/>
</dbReference>
<gene>
    <name evidence="4" type="ORF">COY90_04065</name>
</gene>
<evidence type="ECO:0000256" key="1">
    <source>
        <dbReference type="ARBA" id="ARBA00007769"/>
    </source>
</evidence>
<dbReference type="PANTHER" id="PTHR11835:SF34">
    <property type="entry name" value="ISOCITRATE DEHYDROGENASE [NAD] SUBUNIT ALPHA, MITOCHONDRIAL"/>
    <property type="match status" value="1"/>
</dbReference>
<dbReference type="GO" id="GO:0006102">
    <property type="term" value="P:isocitrate metabolic process"/>
    <property type="evidence" value="ECO:0007669"/>
    <property type="project" value="TreeGrafter"/>
</dbReference>
<organism evidence="4 5">
    <name type="scientific">Candidatus Roizmanbacteria bacterium CG_4_10_14_0_8_um_filter_39_9</name>
    <dbReference type="NCBI Taxonomy" id="1974829"/>
    <lineage>
        <taxon>Bacteria</taxon>
        <taxon>Candidatus Roizmaniibacteriota</taxon>
    </lineage>
</organism>
<feature type="domain" description="Isopropylmalate dehydrogenase-like" evidence="3">
    <location>
        <begin position="1"/>
        <end position="180"/>
    </location>
</feature>
<dbReference type="PROSITE" id="PS00470">
    <property type="entry name" value="IDH_IMDH"/>
    <property type="match status" value="1"/>
</dbReference>
<dbReference type="GO" id="GO:0051287">
    <property type="term" value="F:NAD binding"/>
    <property type="evidence" value="ECO:0007669"/>
    <property type="project" value="InterPro"/>
</dbReference>
<keyword evidence="2 4" id="KW-0560">Oxidoreductase</keyword>
<accession>A0A2M7QC72</accession>
<protein>
    <submittedName>
        <fullName evidence="4">Isocitrate dehydrogenase</fullName>
        <ecNumber evidence="4">1.1.1.41</ecNumber>
    </submittedName>
</protein>
<proteinExistence type="inferred from homology"/>
<dbReference type="Gene3D" id="3.40.718.10">
    <property type="entry name" value="Isopropylmalate Dehydrogenase"/>
    <property type="match status" value="1"/>
</dbReference>
<dbReference type="InterPro" id="IPR024084">
    <property type="entry name" value="IsoPropMal-DH-like_dom"/>
</dbReference>
<dbReference type="Pfam" id="PF00180">
    <property type="entry name" value="Iso_dh"/>
    <property type="match status" value="1"/>
</dbReference>
<name>A0A2M7QC72_9BACT</name>